<organism evidence="2 3">
    <name type="scientific">Thauera terpenica 58Eu</name>
    <dbReference type="NCBI Taxonomy" id="1348657"/>
    <lineage>
        <taxon>Bacteria</taxon>
        <taxon>Pseudomonadati</taxon>
        <taxon>Pseudomonadota</taxon>
        <taxon>Betaproteobacteria</taxon>
        <taxon>Rhodocyclales</taxon>
        <taxon>Zoogloeaceae</taxon>
        <taxon>Thauera</taxon>
    </lineage>
</organism>
<feature type="domain" description="Phasin" evidence="1">
    <location>
        <begin position="33"/>
        <end position="132"/>
    </location>
</feature>
<comment type="caution">
    <text evidence="2">The sequence shown here is derived from an EMBL/GenBank/DDBJ whole genome shotgun (WGS) entry which is preliminary data.</text>
</comment>
<dbReference type="InterPro" id="IPR018968">
    <property type="entry name" value="Phasin"/>
</dbReference>
<accession>S9ZPC3</accession>
<keyword evidence="3" id="KW-1185">Reference proteome</keyword>
<dbReference type="EMBL" id="ATJV01000059">
    <property type="protein sequence ID" value="EPZ15367.1"/>
    <property type="molecule type" value="Genomic_DNA"/>
</dbReference>
<name>S9ZPC3_9RHOO</name>
<dbReference type="AlphaFoldDB" id="S9ZPC3"/>
<dbReference type="Pfam" id="PF09361">
    <property type="entry name" value="Phasin_2"/>
    <property type="match status" value="1"/>
</dbReference>
<evidence type="ECO:0000259" key="1">
    <source>
        <dbReference type="Pfam" id="PF09361"/>
    </source>
</evidence>
<dbReference type="NCBIfam" id="TIGR01841">
    <property type="entry name" value="phasin"/>
    <property type="match status" value="1"/>
</dbReference>
<dbReference type="PATRIC" id="fig|1348657.5.peg.2348"/>
<dbReference type="eggNOG" id="COG5490">
    <property type="taxonomic scope" value="Bacteria"/>
</dbReference>
<evidence type="ECO:0000313" key="2">
    <source>
        <dbReference type="EMBL" id="EPZ15367.1"/>
    </source>
</evidence>
<gene>
    <name evidence="2" type="ORF">M622_04340</name>
</gene>
<reference evidence="2 3" key="1">
    <citation type="submission" date="2013-06" db="EMBL/GenBank/DDBJ databases">
        <title>Draft genome sequence of Thauera terpenica.</title>
        <authorList>
            <person name="Liu B."/>
            <person name="Frostegard A.H."/>
            <person name="Shapleigh J.P."/>
        </authorList>
    </citation>
    <scope>NUCLEOTIDE SEQUENCE [LARGE SCALE GENOMIC DNA]</scope>
    <source>
        <strain evidence="2 3">58Eu</strain>
    </source>
</reference>
<protein>
    <submittedName>
        <fullName evidence="2">Granule protein PhaP</fullName>
    </submittedName>
</protein>
<dbReference type="InterPro" id="IPR010127">
    <property type="entry name" value="Phasin_subfam-1"/>
</dbReference>
<sequence>MLQRNIAAQPKSDVPAPTLFNEEILMSNFIAPEQFAASNKANVETMLTLANAAFASAERLTALNLNTARSIMEDGVANTKAMLAVKDVQELMNLQTSLAQPIVEKAVAYARSVYEITSQSQEEVTKVMESQVAEINKGVASALDKAAKSAPAGSDVAVAAVKSAIAAANSAYDSMNKAAKQVAEMTEANVAAATNATVKAVNTTAKTAGKKAA</sequence>
<proteinExistence type="predicted"/>
<dbReference type="Proteomes" id="UP000015455">
    <property type="component" value="Unassembled WGS sequence"/>
</dbReference>
<evidence type="ECO:0000313" key="3">
    <source>
        <dbReference type="Proteomes" id="UP000015455"/>
    </source>
</evidence>
<dbReference type="STRING" id="1348657.M622_04340"/>